<evidence type="ECO:0000256" key="2">
    <source>
        <dbReference type="ARBA" id="ARBA00022475"/>
    </source>
</evidence>
<sequence length="359" mass="38102">MFSHITVGVSDLARASVFYDAILAPLGLRQRQVTPDGGPASLCWVVPGATLPRFYAYAPFDGKPCSAGNGSMVAFLAPDEQAVRHAHALGLAAGGVDEGAPGPRPHYGNGYYGAYLRDPDGNKIHLVYRGDYRPGRRDVNYRQGESLMPMAPEHLYQLLLVYATYLIATASPGPSNMAIMGVAMSLGRASALALALGVTTGSLFWAVLAATGVSAILASYAEALFIIKVAGGLYLLYLACKAARSALAPRRPAPEAGGATANAWQLYRRGVLLHLTNPKAVLAWIAIMSLGLRADSPSYTFPAIVMGCAVLGLFVFGGYAVVFSTPLMVRAYQRSRRWIEGILSAAFAYAGIRLLLSKT</sequence>
<evidence type="ECO:0000313" key="8">
    <source>
        <dbReference type="EMBL" id="CAB3954280.1"/>
    </source>
</evidence>
<dbReference type="CDD" id="cd07262">
    <property type="entry name" value="VOC_like"/>
    <property type="match status" value="1"/>
</dbReference>
<keyword evidence="2" id="KW-1003">Cell membrane</keyword>
<dbReference type="EMBL" id="CADILJ010000051">
    <property type="protein sequence ID" value="CAB3954280.1"/>
    <property type="molecule type" value="Genomic_DNA"/>
</dbReference>
<comment type="caution">
    <text evidence="8">The sequence shown here is derived from an EMBL/GenBank/DDBJ whole genome shotgun (WGS) entry which is preliminary data.</text>
</comment>
<evidence type="ECO:0000256" key="6">
    <source>
        <dbReference type="SAM" id="Phobius"/>
    </source>
</evidence>
<gene>
    <name evidence="8" type="ORF">LMG7053_04351</name>
</gene>
<organism evidence="8 9">
    <name type="scientific">Achromobacter ruhlandii</name>
    <dbReference type="NCBI Taxonomy" id="72557"/>
    <lineage>
        <taxon>Bacteria</taxon>
        <taxon>Pseudomonadati</taxon>
        <taxon>Pseudomonadota</taxon>
        <taxon>Betaproteobacteria</taxon>
        <taxon>Burkholderiales</taxon>
        <taxon>Alcaligenaceae</taxon>
        <taxon>Achromobacter</taxon>
    </lineage>
</organism>
<feature type="transmembrane region" description="Helical" evidence="6">
    <location>
        <begin position="304"/>
        <end position="326"/>
    </location>
</feature>
<evidence type="ECO:0000256" key="1">
    <source>
        <dbReference type="ARBA" id="ARBA00004651"/>
    </source>
</evidence>
<reference evidence="8 9" key="1">
    <citation type="submission" date="2020-04" db="EMBL/GenBank/DDBJ databases">
        <authorList>
            <person name="De Canck E."/>
        </authorList>
    </citation>
    <scope>NUCLEOTIDE SEQUENCE [LARGE SCALE GENOMIC DNA]</scope>
    <source>
        <strain evidence="8 9">LMG 7053</strain>
    </source>
</reference>
<evidence type="ECO:0000256" key="5">
    <source>
        <dbReference type="ARBA" id="ARBA00023136"/>
    </source>
</evidence>
<comment type="subcellular location">
    <subcellularLocation>
        <location evidence="1">Cell membrane</location>
        <topology evidence="1">Multi-pass membrane protein</topology>
    </subcellularLocation>
</comment>
<dbReference type="PROSITE" id="PS51819">
    <property type="entry name" value="VOC"/>
    <property type="match status" value="1"/>
</dbReference>
<evidence type="ECO:0000259" key="7">
    <source>
        <dbReference type="PROSITE" id="PS51819"/>
    </source>
</evidence>
<keyword evidence="4 6" id="KW-1133">Transmembrane helix</keyword>
<dbReference type="PANTHER" id="PTHR30086:SF20">
    <property type="entry name" value="ARGININE EXPORTER PROTEIN ARGO-RELATED"/>
    <property type="match status" value="1"/>
</dbReference>
<feature type="domain" description="VOC" evidence="7">
    <location>
        <begin position="1"/>
        <end position="129"/>
    </location>
</feature>
<accession>A0ABM8LZL0</accession>
<keyword evidence="3 6" id="KW-0812">Transmembrane</keyword>
<dbReference type="SUPFAM" id="SSF54593">
    <property type="entry name" value="Glyoxalase/Bleomycin resistance protein/Dihydroxybiphenyl dioxygenase"/>
    <property type="match status" value="1"/>
</dbReference>
<dbReference type="InterPro" id="IPR001123">
    <property type="entry name" value="LeuE-type"/>
</dbReference>
<keyword evidence="9" id="KW-1185">Reference proteome</keyword>
<keyword evidence="5 6" id="KW-0472">Membrane</keyword>
<dbReference type="PANTHER" id="PTHR30086">
    <property type="entry name" value="ARGININE EXPORTER PROTEIN ARGO"/>
    <property type="match status" value="1"/>
</dbReference>
<dbReference type="InterPro" id="IPR029068">
    <property type="entry name" value="Glyas_Bleomycin-R_OHBP_Dase"/>
</dbReference>
<feature type="transmembrane region" description="Helical" evidence="6">
    <location>
        <begin position="191"/>
        <end position="217"/>
    </location>
</feature>
<dbReference type="Proteomes" id="UP000494161">
    <property type="component" value="Unassembled WGS sequence"/>
</dbReference>
<dbReference type="Pfam" id="PF00903">
    <property type="entry name" value="Glyoxalase"/>
    <property type="match status" value="1"/>
</dbReference>
<feature type="transmembrane region" description="Helical" evidence="6">
    <location>
        <begin position="223"/>
        <end position="240"/>
    </location>
</feature>
<evidence type="ECO:0000256" key="4">
    <source>
        <dbReference type="ARBA" id="ARBA00022989"/>
    </source>
</evidence>
<proteinExistence type="predicted"/>
<dbReference type="InterPro" id="IPR037523">
    <property type="entry name" value="VOC_core"/>
</dbReference>
<dbReference type="Pfam" id="PF01810">
    <property type="entry name" value="LysE"/>
    <property type="match status" value="1"/>
</dbReference>
<dbReference type="Gene3D" id="3.10.180.10">
    <property type="entry name" value="2,3-Dihydroxybiphenyl 1,2-Dioxygenase, domain 1"/>
    <property type="match status" value="1"/>
</dbReference>
<evidence type="ECO:0000313" key="9">
    <source>
        <dbReference type="Proteomes" id="UP000494161"/>
    </source>
</evidence>
<dbReference type="InterPro" id="IPR004360">
    <property type="entry name" value="Glyas_Fos-R_dOase_dom"/>
</dbReference>
<feature type="transmembrane region" description="Helical" evidence="6">
    <location>
        <begin position="271"/>
        <end position="292"/>
    </location>
</feature>
<feature type="transmembrane region" description="Helical" evidence="6">
    <location>
        <begin position="338"/>
        <end position="356"/>
    </location>
</feature>
<evidence type="ECO:0000256" key="3">
    <source>
        <dbReference type="ARBA" id="ARBA00022692"/>
    </source>
</evidence>
<feature type="transmembrane region" description="Helical" evidence="6">
    <location>
        <begin position="155"/>
        <end position="179"/>
    </location>
</feature>
<protein>
    <recommendedName>
        <fullName evidence="7">VOC domain-containing protein</fullName>
    </recommendedName>
</protein>
<name>A0ABM8LZL0_9BURK</name>